<accession>A0A8H5HJK1</accession>
<feature type="site" description="Lowers pKa of active site Tyr" evidence="6">
    <location>
        <position position="88"/>
    </location>
</feature>
<dbReference type="EMBL" id="JAACJN010000043">
    <property type="protein sequence ID" value="KAF5384528.1"/>
    <property type="molecule type" value="Genomic_DNA"/>
</dbReference>
<dbReference type="PROSITE" id="PS00062">
    <property type="entry name" value="ALDOKETO_REDUCTASE_2"/>
    <property type="match status" value="1"/>
</dbReference>
<dbReference type="SUPFAM" id="SSF51430">
    <property type="entry name" value="NAD(P)-linked oxidoreductase"/>
    <property type="match status" value="1"/>
</dbReference>
<gene>
    <name evidence="8" type="ORF">D9757_006468</name>
</gene>
<dbReference type="InterPro" id="IPR018170">
    <property type="entry name" value="Aldo/ket_reductase_CS"/>
</dbReference>
<keyword evidence="2" id="KW-0521">NADP</keyword>
<dbReference type="AlphaFoldDB" id="A0A8H5HJK1"/>
<comment type="similarity">
    <text evidence="1">Belongs to the aldo/keto reductase family.</text>
</comment>
<dbReference type="InterPro" id="IPR023210">
    <property type="entry name" value="NADP_OxRdtase_dom"/>
</dbReference>
<keyword evidence="3" id="KW-0560">Oxidoreductase</keyword>
<keyword evidence="9" id="KW-1185">Reference proteome</keyword>
<proteinExistence type="inferred from homology"/>
<dbReference type="OrthoDB" id="5945798at2759"/>
<organism evidence="8 9">
    <name type="scientific">Collybiopsis confluens</name>
    <dbReference type="NCBI Taxonomy" id="2823264"/>
    <lineage>
        <taxon>Eukaryota</taxon>
        <taxon>Fungi</taxon>
        <taxon>Dikarya</taxon>
        <taxon>Basidiomycota</taxon>
        <taxon>Agaricomycotina</taxon>
        <taxon>Agaricomycetes</taxon>
        <taxon>Agaricomycetidae</taxon>
        <taxon>Agaricales</taxon>
        <taxon>Marasmiineae</taxon>
        <taxon>Omphalotaceae</taxon>
        <taxon>Collybiopsis</taxon>
    </lineage>
</organism>
<dbReference type="InterPro" id="IPR036812">
    <property type="entry name" value="NAD(P)_OxRdtase_dom_sf"/>
</dbReference>
<evidence type="ECO:0000256" key="4">
    <source>
        <dbReference type="PIRSR" id="PIRSR000097-1"/>
    </source>
</evidence>
<evidence type="ECO:0000259" key="7">
    <source>
        <dbReference type="Pfam" id="PF00248"/>
    </source>
</evidence>
<dbReference type="PIRSF" id="PIRSF000097">
    <property type="entry name" value="AKR"/>
    <property type="match status" value="1"/>
</dbReference>
<dbReference type="Gene3D" id="3.20.20.100">
    <property type="entry name" value="NADP-dependent oxidoreductase domain"/>
    <property type="match status" value="1"/>
</dbReference>
<evidence type="ECO:0000313" key="8">
    <source>
        <dbReference type="EMBL" id="KAF5384528.1"/>
    </source>
</evidence>
<evidence type="ECO:0000256" key="6">
    <source>
        <dbReference type="PIRSR" id="PIRSR000097-3"/>
    </source>
</evidence>
<evidence type="ECO:0000256" key="1">
    <source>
        <dbReference type="ARBA" id="ARBA00007905"/>
    </source>
</evidence>
<feature type="domain" description="NADP-dependent oxidoreductase" evidence="7">
    <location>
        <begin position="19"/>
        <end position="293"/>
    </location>
</feature>
<dbReference type="PANTHER" id="PTHR43827:SF3">
    <property type="entry name" value="NADP-DEPENDENT OXIDOREDUCTASE DOMAIN-CONTAINING PROTEIN"/>
    <property type="match status" value="1"/>
</dbReference>
<dbReference type="Pfam" id="PF00248">
    <property type="entry name" value="Aldo_ket_red"/>
    <property type="match status" value="1"/>
</dbReference>
<evidence type="ECO:0000313" key="9">
    <source>
        <dbReference type="Proteomes" id="UP000518752"/>
    </source>
</evidence>
<feature type="binding site" evidence="5">
    <location>
        <position position="119"/>
    </location>
    <ligand>
        <name>substrate</name>
    </ligand>
</feature>
<reference evidence="8 9" key="1">
    <citation type="journal article" date="2020" name="ISME J.">
        <title>Uncovering the hidden diversity of litter-decomposition mechanisms in mushroom-forming fungi.</title>
        <authorList>
            <person name="Floudas D."/>
            <person name="Bentzer J."/>
            <person name="Ahren D."/>
            <person name="Johansson T."/>
            <person name="Persson P."/>
            <person name="Tunlid A."/>
        </authorList>
    </citation>
    <scope>NUCLEOTIDE SEQUENCE [LARGE SCALE GENOMIC DNA]</scope>
    <source>
        <strain evidence="8 9">CBS 406.79</strain>
    </source>
</reference>
<feature type="active site" description="Proton donor" evidence="4">
    <location>
        <position position="57"/>
    </location>
</feature>
<dbReference type="FunFam" id="3.20.20.100:FF:000002">
    <property type="entry name" value="2,5-diketo-D-gluconic acid reductase A"/>
    <property type="match status" value="1"/>
</dbReference>
<evidence type="ECO:0000256" key="3">
    <source>
        <dbReference type="ARBA" id="ARBA00023002"/>
    </source>
</evidence>
<dbReference type="CDD" id="cd19071">
    <property type="entry name" value="AKR_AKR1-5-like"/>
    <property type="match status" value="1"/>
</dbReference>
<name>A0A8H5HJK1_9AGAR</name>
<comment type="caution">
    <text evidence="8">The sequence shown here is derived from an EMBL/GenBank/DDBJ whole genome shotgun (WGS) entry which is preliminary data.</text>
</comment>
<evidence type="ECO:0000256" key="5">
    <source>
        <dbReference type="PIRSR" id="PIRSR000097-2"/>
    </source>
</evidence>
<dbReference type="PRINTS" id="PR00069">
    <property type="entry name" value="ALDKETRDTASE"/>
</dbReference>
<evidence type="ECO:0000256" key="2">
    <source>
        <dbReference type="ARBA" id="ARBA00022857"/>
    </source>
</evidence>
<dbReference type="PANTHER" id="PTHR43827">
    <property type="entry name" value="2,5-DIKETO-D-GLUCONIC ACID REDUCTASE"/>
    <property type="match status" value="1"/>
</dbReference>
<dbReference type="Proteomes" id="UP000518752">
    <property type="component" value="Unassembled WGS sequence"/>
</dbReference>
<protein>
    <recommendedName>
        <fullName evidence="7">NADP-dependent oxidoreductase domain-containing protein</fullName>
    </recommendedName>
</protein>
<sequence length="330" mass="37036">MPTGIPTFQLNDGTKMPAIGMGCWMGVPISESDERVHEMCVNAIKAGYRHFDTAARYAQVLRLGSESQIGRAVRNSGLPRNEFYITTKLANPFHSRVKEAFEGSLETLDCEYIDLYLIHWPQAGKPECGEDAWGDAVFRPNESPTFIETWKDMEQLLQDGRVKSIGLSNFSIKNLEILLPHCTTFPVTNQVELHPFLPQHELKTYCDSKGILLTAYSPLGQPAGPDQPTSLFNNSTITSLANKLHVDVAQVLLSWGVQRRTAVIPKTVNPARMERNISLIHLSPEEMKSLDDLHLQPNMHKSLFQSSVVVNRKLLGWTLDELGFPEHPYA</sequence>
<dbReference type="InterPro" id="IPR020471">
    <property type="entry name" value="AKR"/>
</dbReference>
<dbReference type="GO" id="GO:0016616">
    <property type="term" value="F:oxidoreductase activity, acting on the CH-OH group of donors, NAD or NADP as acceptor"/>
    <property type="evidence" value="ECO:0007669"/>
    <property type="project" value="UniProtKB-ARBA"/>
</dbReference>